<reference evidence="1 2" key="2">
    <citation type="submission" date="2008-10" db="EMBL/GenBank/DDBJ databases">
        <title>Draft genome sequence of Anaerococcus hydrogenalis (DSM 7454).</title>
        <authorList>
            <person name="Sudarsanam P."/>
            <person name="Ley R."/>
            <person name="Guruge J."/>
            <person name="Turnbaugh P.J."/>
            <person name="Mahowald M."/>
            <person name="Liep D."/>
            <person name="Gordon J."/>
        </authorList>
    </citation>
    <scope>NUCLEOTIDE SEQUENCE [LARGE SCALE GENOMIC DNA]</scope>
    <source>
        <strain evidence="1 2">DSM 7454</strain>
    </source>
</reference>
<accession>B6WA03</accession>
<name>B6WA03_9FIRM</name>
<dbReference type="eggNOG" id="COG3613">
    <property type="taxonomic scope" value="Bacteria"/>
</dbReference>
<protein>
    <recommendedName>
        <fullName evidence="3">Nucleoside 2-deoxyribosyltransferase</fullName>
    </recommendedName>
</protein>
<dbReference type="Proteomes" id="UP000005451">
    <property type="component" value="Unassembled WGS sequence"/>
</dbReference>
<evidence type="ECO:0008006" key="3">
    <source>
        <dbReference type="Google" id="ProtNLM"/>
    </source>
</evidence>
<organism evidence="1 2">
    <name type="scientific">Anaerococcus hydrogenalis DSM 7454</name>
    <dbReference type="NCBI Taxonomy" id="561177"/>
    <lineage>
        <taxon>Bacteria</taxon>
        <taxon>Bacillati</taxon>
        <taxon>Bacillota</taxon>
        <taxon>Tissierellia</taxon>
        <taxon>Tissierellales</taxon>
        <taxon>Peptoniphilaceae</taxon>
        <taxon>Anaerococcus</taxon>
    </lineage>
</organism>
<dbReference type="SUPFAM" id="SSF52309">
    <property type="entry name" value="N-(deoxy)ribosyltransferase-like"/>
    <property type="match status" value="1"/>
</dbReference>
<dbReference type="Gene3D" id="3.40.50.450">
    <property type="match status" value="1"/>
</dbReference>
<evidence type="ECO:0000313" key="2">
    <source>
        <dbReference type="Proteomes" id="UP000005451"/>
    </source>
</evidence>
<dbReference type="EMBL" id="ABXA01000036">
    <property type="protein sequence ID" value="EEB35763.1"/>
    <property type="molecule type" value="Genomic_DNA"/>
</dbReference>
<dbReference type="STRING" id="561177.ANHYDRO_01429"/>
<dbReference type="Pfam" id="PF05014">
    <property type="entry name" value="Nuc_deoxyrib_tr"/>
    <property type="match status" value="1"/>
</dbReference>
<gene>
    <name evidence="1" type="ORF">ANHYDRO_01429</name>
</gene>
<dbReference type="InterPro" id="IPR007710">
    <property type="entry name" value="Nucleoside_deoxyribTrfase"/>
</dbReference>
<proteinExistence type="predicted"/>
<comment type="caution">
    <text evidence="1">The sequence shown here is derived from an EMBL/GenBank/DDBJ whole genome shotgun (WGS) entry which is preliminary data.</text>
</comment>
<evidence type="ECO:0000313" key="1">
    <source>
        <dbReference type="EMBL" id="EEB35763.1"/>
    </source>
</evidence>
<sequence length="174" mass="20298">MRGNKMKIYLGCDLFTEGQRWQALEIQKALEKEFSDIEIYNPAQNLEINDKSAGFTTNYDILLADYERLKNSDILIGLMDTKDLGLAAEMGIAFERGVQIFQLYTDIRLGGNDKEDKFDPMKKDIFQNDFLYINKLVTGLSYVDKNGNKFKKPRIYKRKEDLIEDLILYIKENK</sequence>
<dbReference type="AlphaFoldDB" id="B6WA03"/>
<reference evidence="1 2" key="1">
    <citation type="submission" date="2008-09" db="EMBL/GenBank/DDBJ databases">
        <authorList>
            <person name="Fulton L."/>
            <person name="Clifton S."/>
            <person name="Fulton B."/>
            <person name="Xu J."/>
            <person name="Minx P."/>
            <person name="Pepin K.H."/>
            <person name="Johnson M."/>
            <person name="Thiruvilangam P."/>
            <person name="Bhonagiri V."/>
            <person name="Nash W.E."/>
            <person name="Mardis E.R."/>
            <person name="Wilson R.K."/>
        </authorList>
    </citation>
    <scope>NUCLEOTIDE SEQUENCE [LARGE SCALE GENOMIC DNA]</scope>
    <source>
        <strain evidence="1 2">DSM 7454</strain>
    </source>
</reference>